<evidence type="ECO:0000259" key="1">
    <source>
        <dbReference type="Pfam" id="PF05117"/>
    </source>
</evidence>
<accession>A0AA37SA07</accession>
<dbReference type="AlphaFoldDB" id="A0AA37SA07"/>
<feature type="domain" description="DUF695" evidence="1">
    <location>
        <begin position="28"/>
        <end position="144"/>
    </location>
</feature>
<gene>
    <name evidence="2" type="ORF">GCM10007876_12910</name>
</gene>
<dbReference type="EMBL" id="BSNM01000009">
    <property type="protein sequence ID" value="GLQ30812.1"/>
    <property type="molecule type" value="Genomic_DNA"/>
</dbReference>
<name>A0AA37SA07_9GAMM</name>
<protein>
    <recommendedName>
        <fullName evidence="1">DUF695 domain-containing protein</fullName>
    </recommendedName>
</protein>
<reference evidence="2" key="1">
    <citation type="journal article" date="2014" name="Int. J. Syst. Evol. Microbiol.">
        <title>Complete genome sequence of Corynebacterium casei LMG S-19264T (=DSM 44701T), isolated from a smear-ripened cheese.</title>
        <authorList>
            <consortium name="US DOE Joint Genome Institute (JGI-PGF)"/>
            <person name="Walter F."/>
            <person name="Albersmeier A."/>
            <person name="Kalinowski J."/>
            <person name="Ruckert C."/>
        </authorList>
    </citation>
    <scope>NUCLEOTIDE SEQUENCE</scope>
    <source>
        <strain evidence="2">NBRC 110071</strain>
    </source>
</reference>
<proteinExistence type="predicted"/>
<dbReference type="InterPro" id="IPR016097">
    <property type="entry name" value="DUF695"/>
</dbReference>
<dbReference type="Proteomes" id="UP001161389">
    <property type="component" value="Unassembled WGS sequence"/>
</dbReference>
<dbReference type="Pfam" id="PF05117">
    <property type="entry name" value="DUF695"/>
    <property type="match status" value="1"/>
</dbReference>
<comment type="caution">
    <text evidence="2">The sequence shown here is derived from an EMBL/GenBank/DDBJ whole genome shotgun (WGS) entry which is preliminary data.</text>
</comment>
<organism evidence="2 3">
    <name type="scientific">Litoribrevibacter albus</name>
    <dbReference type="NCBI Taxonomy" id="1473156"/>
    <lineage>
        <taxon>Bacteria</taxon>
        <taxon>Pseudomonadati</taxon>
        <taxon>Pseudomonadota</taxon>
        <taxon>Gammaproteobacteria</taxon>
        <taxon>Oceanospirillales</taxon>
        <taxon>Oceanospirillaceae</taxon>
        <taxon>Litoribrevibacter</taxon>
    </lineage>
</organism>
<keyword evidence="3" id="KW-1185">Reference proteome</keyword>
<evidence type="ECO:0000313" key="3">
    <source>
        <dbReference type="Proteomes" id="UP001161389"/>
    </source>
</evidence>
<dbReference type="RefSeq" id="WP_284380179.1">
    <property type="nucleotide sequence ID" value="NZ_BSNM01000009.1"/>
</dbReference>
<sequence length="158" mass="18254">MTEQAPQKYNVVIPKEDYAGLRWEEHKMPAICSVNKSLVDFQPKEVFAWHLAIVIENNDTQTDGQPTPEEKAIIDGFCAQIAELVTADKNAMVLAKSAWNGCCQFFFRVFDPEVADQKLQDLINSESQPREFQYHMEHDKDWKFAGHYLKPFMNKEAL</sequence>
<evidence type="ECO:0000313" key="2">
    <source>
        <dbReference type="EMBL" id="GLQ30812.1"/>
    </source>
</evidence>
<reference evidence="2" key="2">
    <citation type="submission" date="2023-01" db="EMBL/GenBank/DDBJ databases">
        <title>Draft genome sequence of Litoribrevibacter albus strain NBRC 110071.</title>
        <authorList>
            <person name="Sun Q."/>
            <person name="Mori K."/>
        </authorList>
    </citation>
    <scope>NUCLEOTIDE SEQUENCE</scope>
    <source>
        <strain evidence="2">NBRC 110071</strain>
    </source>
</reference>